<dbReference type="InterPro" id="IPR020841">
    <property type="entry name" value="PKS_Beta-ketoAc_synthase_dom"/>
</dbReference>
<dbReference type="InterPro" id="IPR020807">
    <property type="entry name" value="PKS_DH"/>
</dbReference>
<protein>
    <submittedName>
        <fullName evidence="14">Acyl transferase domain-containing protein</fullName>
    </submittedName>
</protein>
<dbReference type="SUPFAM" id="SSF53901">
    <property type="entry name" value="Thiolase-like"/>
    <property type="match status" value="1"/>
</dbReference>
<keyword evidence="6" id="KW-0443">Lipid metabolism</keyword>
<evidence type="ECO:0000256" key="4">
    <source>
        <dbReference type="ARBA" id="ARBA00022679"/>
    </source>
</evidence>
<feature type="region of interest" description="N-terminal hotdog fold" evidence="9">
    <location>
        <begin position="905"/>
        <end position="1028"/>
    </location>
</feature>
<dbReference type="CDD" id="cd08956">
    <property type="entry name" value="KR_3_FAS_SDR_x"/>
    <property type="match status" value="1"/>
</dbReference>
<dbReference type="Pfam" id="PF14765">
    <property type="entry name" value="PS-DH"/>
    <property type="match status" value="1"/>
</dbReference>
<dbReference type="Pfam" id="PF02801">
    <property type="entry name" value="Ketoacyl-synt_C"/>
    <property type="match status" value="1"/>
</dbReference>
<dbReference type="Pfam" id="PF21089">
    <property type="entry name" value="PKS_DH_N"/>
    <property type="match status" value="1"/>
</dbReference>
<dbReference type="Pfam" id="PF00550">
    <property type="entry name" value="PP-binding"/>
    <property type="match status" value="1"/>
</dbReference>
<dbReference type="GO" id="GO:0004312">
    <property type="term" value="F:fatty acid synthase activity"/>
    <property type="evidence" value="ECO:0007669"/>
    <property type="project" value="TreeGrafter"/>
</dbReference>
<dbReference type="InterPro" id="IPR049552">
    <property type="entry name" value="PKS_DH_N"/>
</dbReference>
<comment type="caution">
    <text evidence="14">The sequence shown here is derived from an EMBL/GenBank/DDBJ whole genome shotgun (WGS) entry which is preliminary data.</text>
</comment>
<evidence type="ECO:0000259" key="11">
    <source>
        <dbReference type="PROSITE" id="PS50075"/>
    </source>
</evidence>
<dbReference type="PANTHER" id="PTHR43775">
    <property type="entry name" value="FATTY ACID SYNTHASE"/>
    <property type="match status" value="1"/>
</dbReference>
<feature type="domain" description="Carrier" evidence="11">
    <location>
        <begin position="1619"/>
        <end position="1694"/>
    </location>
</feature>
<keyword evidence="7" id="KW-0511">Multifunctional enzyme</keyword>
<keyword evidence="2" id="KW-0596">Phosphopantetheine</keyword>
<dbReference type="SUPFAM" id="SSF52151">
    <property type="entry name" value="FabD/lysophospholipase-like"/>
    <property type="match status" value="1"/>
</dbReference>
<dbReference type="InterPro" id="IPR016039">
    <property type="entry name" value="Thiolase-like"/>
</dbReference>
<proteinExistence type="predicted"/>
<dbReference type="Gene3D" id="3.40.47.10">
    <property type="match status" value="1"/>
</dbReference>
<dbReference type="InterPro" id="IPR018201">
    <property type="entry name" value="Ketoacyl_synth_AS"/>
</dbReference>
<accession>A0A318KEV0</accession>
<dbReference type="InterPro" id="IPR016036">
    <property type="entry name" value="Malonyl_transacylase_ACP-bd"/>
</dbReference>
<dbReference type="SMART" id="SM01294">
    <property type="entry name" value="PKS_PP_betabranch"/>
    <property type="match status" value="1"/>
</dbReference>
<dbReference type="EMBL" id="QJKF01000001">
    <property type="protein sequence ID" value="PXX71465.1"/>
    <property type="molecule type" value="Genomic_DNA"/>
</dbReference>
<dbReference type="Pfam" id="PF08659">
    <property type="entry name" value="KR"/>
    <property type="match status" value="1"/>
</dbReference>
<keyword evidence="8" id="KW-0012">Acyltransferase</keyword>
<feature type="active site" description="Proton acceptor; for dehydratase activity" evidence="9">
    <location>
        <position position="937"/>
    </location>
</feature>
<feature type="active site" description="Proton donor; for dehydratase activity" evidence="9">
    <location>
        <position position="1101"/>
    </location>
</feature>
<dbReference type="CDD" id="cd00833">
    <property type="entry name" value="PKS"/>
    <property type="match status" value="1"/>
</dbReference>
<dbReference type="Gene3D" id="3.40.50.720">
    <property type="entry name" value="NAD(P)-binding Rossmann-like Domain"/>
    <property type="match status" value="1"/>
</dbReference>
<dbReference type="SMART" id="SM00822">
    <property type="entry name" value="PKS_KR"/>
    <property type="match status" value="1"/>
</dbReference>
<dbReference type="PROSITE" id="PS52019">
    <property type="entry name" value="PKS_MFAS_DH"/>
    <property type="match status" value="1"/>
</dbReference>
<dbReference type="InterPro" id="IPR042104">
    <property type="entry name" value="PKS_dehydratase_sf"/>
</dbReference>
<dbReference type="InterPro" id="IPR036291">
    <property type="entry name" value="NAD(P)-bd_dom_sf"/>
</dbReference>
<dbReference type="InterPro" id="IPR049551">
    <property type="entry name" value="PKS_DH_C"/>
</dbReference>
<keyword evidence="4 14" id="KW-0808">Transferase</keyword>
<dbReference type="InterPro" id="IPR049900">
    <property type="entry name" value="PKS_mFAS_DH"/>
</dbReference>
<evidence type="ECO:0000256" key="8">
    <source>
        <dbReference type="ARBA" id="ARBA00023315"/>
    </source>
</evidence>
<dbReference type="Proteomes" id="UP000247569">
    <property type="component" value="Unassembled WGS sequence"/>
</dbReference>
<dbReference type="Pfam" id="PF22953">
    <property type="entry name" value="SpnB_Rossmann"/>
    <property type="match status" value="1"/>
</dbReference>
<evidence type="ECO:0000256" key="10">
    <source>
        <dbReference type="SAM" id="Coils"/>
    </source>
</evidence>
<dbReference type="InterPro" id="IPR032821">
    <property type="entry name" value="PKS_assoc"/>
</dbReference>
<dbReference type="InterPro" id="IPR036736">
    <property type="entry name" value="ACP-like_sf"/>
</dbReference>
<dbReference type="FunFam" id="3.40.47.10:FF:000019">
    <property type="entry name" value="Polyketide synthase type I"/>
    <property type="match status" value="1"/>
</dbReference>
<sequence length="1723" mass="180894">MEASVEQLAEALRRTMLDNERLRARKAELADAAAEPIAIVGMACRYPGGVSTPDGLWRVVRDGVDAVGPFPADRGWDIAGLYDPEPGTPGKTIATEGGFLYDAADFDAGFFGIAPRDALTIDPQQRLLLETAWEAIERAGIDPTLLKGSRTGVFAGVMYHDYGLGSSDGSLVSGRVAYTLGLHGPAITVDTACSSSLVAMHWAAQALRHGECSLALAGGVTVMTTPDMFVYFSTQRGLARDGRCKSFSAAADGTGCSEGVGMLLLERLSDARRNGHPVLAVLRGSAVNSDGASSGLTTPNGPAQQQVIRQALAAAGLRAADVDVVEAHGTGTTLGDPIEAQALLAVYGRERAEPGHPLLLGSIKSNLGHTQAAAGVAGVIKMVLAMRHGSVPGIVHLTTPNPHVDWDSGAVELVTETTPWPVTRHPRRAGVSSFGISGTNAHVIIEQYADQPAPPRDTTPPVIAWVLSAKSAEALRAQAKSLGSFVTERPELDPTDVALSLATTRTPFRHRAAVIGADRDELLRRLDGFAAGESPTDAARGTAEGGSIAFLFTGQGAQRSGMGRELHAAYPVFAEAFDAAVAELDSRLDGSLRMALWDADPAVIDQTVWAQAGLFALEAALFRLLESWGVRPDFVAGHSIGEVTAAHVAGVLTLADAARLVAARGRLMQALPPGGAMVAVAATEERVAPWCTGGVAVAAVNAPGAVVLSGPDDEVFAVADRLAGEGCRTTRLRVSHAFHSPAMEPMLSEFHSVAAALTYRAPEIPLYSTVTGTRIEGTISADHWVRNVRDTVRFAAAVRSMAEAGVTRFVEVGPDAALTESTRRTVDADTVVCVGVQRRNRPEPVAAVAALAALHTAGASVDWAAYYGRRAPVELPTYSFQRRRYWQDQPGAVDASGVGQRPVAHPLLGAGIEAPDTGGLTLTGALSPQAQPWLGDHTVFGRILFPGTGFVELAMRAGEEIGCRAVTELIVVAPLVLPANGRVAIQVVVDGADDEGRRSLRIFSKDSTTASGWTLHASGVLASESTAATRDSVEWPPADAVSADVSGVYDALLDQGYGYGPSFQGLRAAWRRGDEVFAEIALPPRAADEAAAFGLHPALLDAVLHAWSITEDPERATTELPFSFGGVTLHATGATTVRATLKRHGDTMSLALRDPSGAPVATLDAVTFRPVAPDQLTTGTSDAGDLWQVDWTPLPAVAPRAVPWCAWEALDPAAEYVVLECGTPTGPVLSDFREVLHTVLAALRTWLAEPRSATLVIVTRNAVATTAHEELDIRQAPVWGLVRAAQAENPGRFVLLDLAGDTDPAAAVALAIGSGEPELAVRDNTALVPRLVGMHDTATGLADFDPDGTVLVTGGTGGLGALIARHLVSEYKVRHLLLAGRRGLDAPDAAALRTDLTAAGAEVTVAACDVADRGALASLLAAIPAAHPLTAVVHAAGISDNCLIDAMTPDRMDAVLAPKAHAAWHLHELTRDLAAFVLLSSAAGHVLADGQGNYAAANVFLDALATHRRSLGLPAVSTVFGLWDVRTGLTTELDQVRRRTRALGFPALPVERALTLFDAALRAETPVPVALRVDGAALRDRNVPAVVRDLAPARRAVRATPKRALREQLSTMRSGQRDHAIRQLVRTEVLAVLGHDRADAIELDQKFHDLGFDSLSAVELRNRLAAATGCALPPSLVFDYPSVAALATHLHETMFGADPADDLADATADELFAILDQELDGSL</sequence>
<evidence type="ECO:0000256" key="5">
    <source>
        <dbReference type="ARBA" id="ARBA00022832"/>
    </source>
</evidence>
<keyword evidence="3" id="KW-0597">Phosphoprotein</keyword>
<dbReference type="InterPro" id="IPR001227">
    <property type="entry name" value="Ac_transferase_dom_sf"/>
</dbReference>
<dbReference type="PROSITE" id="PS00012">
    <property type="entry name" value="PHOSPHOPANTETHEINE"/>
    <property type="match status" value="1"/>
</dbReference>
<dbReference type="Gene3D" id="3.10.129.110">
    <property type="entry name" value="Polyketide synthase dehydratase"/>
    <property type="match status" value="1"/>
</dbReference>
<evidence type="ECO:0000256" key="7">
    <source>
        <dbReference type="ARBA" id="ARBA00023268"/>
    </source>
</evidence>
<keyword evidence="15" id="KW-1185">Reference proteome</keyword>
<dbReference type="FunFam" id="3.40.366.10:FF:000002">
    <property type="entry name" value="Probable polyketide synthase 2"/>
    <property type="match status" value="1"/>
</dbReference>
<dbReference type="SUPFAM" id="SSF55048">
    <property type="entry name" value="Probable ACP-binding domain of malonyl-CoA ACP transacylase"/>
    <property type="match status" value="1"/>
</dbReference>
<dbReference type="SMART" id="SM00826">
    <property type="entry name" value="PKS_DH"/>
    <property type="match status" value="1"/>
</dbReference>
<reference evidence="14 15" key="1">
    <citation type="submission" date="2018-05" db="EMBL/GenBank/DDBJ databases">
        <title>Genomic Encyclopedia of Type Strains, Phase IV (KMG-IV): sequencing the most valuable type-strain genomes for metagenomic binning, comparative biology and taxonomic classification.</title>
        <authorList>
            <person name="Goeker M."/>
        </authorList>
    </citation>
    <scope>NUCLEOTIDE SEQUENCE [LARGE SCALE GENOMIC DNA]</scope>
    <source>
        <strain evidence="14 15">DSM 44704</strain>
    </source>
</reference>
<feature type="domain" description="Ketosynthase family 3 (KS3)" evidence="12">
    <location>
        <begin position="34"/>
        <end position="447"/>
    </location>
</feature>
<dbReference type="Pfam" id="PF00109">
    <property type="entry name" value="ketoacyl-synt"/>
    <property type="match status" value="1"/>
</dbReference>
<name>A0A318KEV0_9NOCA</name>
<dbReference type="SMART" id="SM00825">
    <property type="entry name" value="PKS_KS"/>
    <property type="match status" value="1"/>
</dbReference>
<dbReference type="PROSITE" id="PS00606">
    <property type="entry name" value="KS3_1"/>
    <property type="match status" value="1"/>
</dbReference>
<dbReference type="GO" id="GO:0004315">
    <property type="term" value="F:3-oxoacyl-[acyl-carrier-protein] synthase activity"/>
    <property type="evidence" value="ECO:0007669"/>
    <property type="project" value="InterPro"/>
</dbReference>
<dbReference type="GO" id="GO:0006633">
    <property type="term" value="P:fatty acid biosynthetic process"/>
    <property type="evidence" value="ECO:0007669"/>
    <property type="project" value="InterPro"/>
</dbReference>
<keyword evidence="5" id="KW-0276">Fatty acid metabolism</keyword>
<gene>
    <name evidence="14" type="ORF">DFR70_101888</name>
</gene>
<dbReference type="SMART" id="SM00827">
    <property type="entry name" value="PKS_AT"/>
    <property type="match status" value="1"/>
</dbReference>
<dbReference type="InterPro" id="IPR014030">
    <property type="entry name" value="Ketoacyl_synth_N"/>
</dbReference>
<feature type="region of interest" description="C-terminal hotdog fold" evidence="9">
    <location>
        <begin position="1040"/>
        <end position="1177"/>
    </location>
</feature>
<comment type="pathway">
    <text evidence="1">Lipid metabolism.</text>
</comment>
<dbReference type="PROSITE" id="PS52004">
    <property type="entry name" value="KS3_2"/>
    <property type="match status" value="1"/>
</dbReference>
<dbReference type="InterPro" id="IPR057326">
    <property type="entry name" value="KR_dom"/>
</dbReference>
<dbReference type="InterPro" id="IPR016035">
    <property type="entry name" value="Acyl_Trfase/lysoPLipase"/>
</dbReference>
<dbReference type="InterPro" id="IPR050091">
    <property type="entry name" value="PKS_NRPS_Biosynth_Enz"/>
</dbReference>
<dbReference type="FunFam" id="1.10.1200.10:FF:000007">
    <property type="entry name" value="Probable polyketide synthase pks17"/>
    <property type="match status" value="1"/>
</dbReference>
<evidence type="ECO:0000256" key="1">
    <source>
        <dbReference type="ARBA" id="ARBA00005189"/>
    </source>
</evidence>
<evidence type="ECO:0000256" key="9">
    <source>
        <dbReference type="PROSITE-ProRule" id="PRU01363"/>
    </source>
</evidence>
<dbReference type="InterPro" id="IPR055123">
    <property type="entry name" value="SpnB-like_Rossmann"/>
</dbReference>
<dbReference type="PROSITE" id="PS50075">
    <property type="entry name" value="CARRIER"/>
    <property type="match status" value="1"/>
</dbReference>
<organism evidence="14 15">
    <name type="scientific">Nocardia tenerifensis</name>
    <dbReference type="NCBI Taxonomy" id="228006"/>
    <lineage>
        <taxon>Bacteria</taxon>
        <taxon>Bacillati</taxon>
        <taxon>Actinomycetota</taxon>
        <taxon>Actinomycetes</taxon>
        <taxon>Mycobacteriales</taxon>
        <taxon>Nocardiaceae</taxon>
        <taxon>Nocardia</taxon>
    </lineage>
</organism>
<dbReference type="Pfam" id="PF16197">
    <property type="entry name" value="KAsynt_C_assoc"/>
    <property type="match status" value="1"/>
</dbReference>
<keyword evidence="10" id="KW-0175">Coiled coil</keyword>
<dbReference type="InterPro" id="IPR014043">
    <property type="entry name" value="Acyl_transferase_dom"/>
</dbReference>
<dbReference type="InterPro" id="IPR020806">
    <property type="entry name" value="PKS_PP-bd"/>
</dbReference>
<dbReference type="Gene3D" id="1.10.1200.10">
    <property type="entry name" value="ACP-like"/>
    <property type="match status" value="1"/>
</dbReference>
<dbReference type="Pfam" id="PF00698">
    <property type="entry name" value="Acyl_transf_1"/>
    <property type="match status" value="1"/>
</dbReference>
<evidence type="ECO:0000256" key="2">
    <source>
        <dbReference type="ARBA" id="ARBA00022450"/>
    </source>
</evidence>
<dbReference type="InterPro" id="IPR014031">
    <property type="entry name" value="Ketoacyl_synth_C"/>
</dbReference>
<dbReference type="GO" id="GO:0031177">
    <property type="term" value="F:phosphopantetheine binding"/>
    <property type="evidence" value="ECO:0007669"/>
    <property type="project" value="InterPro"/>
</dbReference>
<dbReference type="InterPro" id="IPR013968">
    <property type="entry name" value="PKS_KR"/>
</dbReference>
<dbReference type="SUPFAM" id="SSF47336">
    <property type="entry name" value="ACP-like"/>
    <property type="match status" value="1"/>
</dbReference>
<dbReference type="SUPFAM" id="SSF51735">
    <property type="entry name" value="NAD(P)-binding Rossmann-fold domains"/>
    <property type="match status" value="2"/>
</dbReference>
<dbReference type="InterPro" id="IPR009081">
    <property type="entry name" value="PP-bd_ACP"/>
</dbReference>
<evidence type="ECO:0000256" key="6">
    <source>
        <dbReference type="ARBA" id="ARBA00023098"/>
    </source>
</evidence>
<dbReference type="PANTHER" id="PTHR43775:SF51">
    <property type="entry name" value="INACTIVE PHENOLPHTHIOCEROL SYNTHESIS POLYKETIDE SYNTHASE TYPE I PKS1-RELATED"/>
    <property type="match status" value="1"/>
</dbReference>
<dbReference type="Gene3D" id="3.40.366.10">
    <property type="entry name" value="Malonyl-Coenzyme A Acyl Carrier Protein, domain 2"/>
    <property type="match status" value="1"/>
</dbReference>
<feature type="domain" description="PKS/mFAS DH" evidence="13">
    <location>
        <begin position="905"/>
        <end position="1177"/>
    </location>
</feature>
<feature type="coiled-coil region" evidence="10">
    <location>
        <begin position="5"/>
        <end position="32"/>
    </location>
</feature>
<evidence type="ECO:0000259" key="13">
    <source>
        <dbReference type="PROSITE" id="PS52019"/>
    </source>
</evidence>
<evidence type="ECO:0000313" key="14">
    <source>
        <dbReference type="EMBL" id="PXX71465.1"/>
    </source>
</evidence>
<evidence type="ECO:0000256" key="3">
    <source>
        <dbReference type="ARBA" id="ARBA00022553"/>
    </source>
</evidence>
<dbReference type="Gene3D" id="3.30.70.3290">
    <property type="match status" value="1"/>
</dbReference>
<dbReference type="InterPro" id="IPR006162">
    <property type="entry name" value="Ppantetheine_attach_site"/>
</dbReference>
<dbReference type="SMART" id="SM00823">
    <property type="entry name" value="PKS_PP"/>
    <property type="match status" value="1"/>
</dbReference>
<evidence type="ECO:0000259" key="12">
    <source>
        <dbReference type="PROSITE" id="PS52004"/>
    </source>
</evidence>
<evidence type="ECO:0000313" key="15">
    <source>
        <dbReference type="Proteomes" id="UP000247569"/>
    </source>
</evidence>